<accession>A0AAX4QH85</accession>
<protein>
    <submittedName>
        <fullName evidence="1">Uncharacterized protein</fullName>
    </submittedName>
</protein>
<dbReference type="GO" id="GO:0006231">
    <property type="term" value="P:dTMP biosynthetic process"/>
    <property type="evidence" value="ECO:0007669"/>
    <property type="project" value="InterPro"/>
</dbReference>
<proteinExistence type="predicted"/>
<dbReference type="SUPFAM" id="SSF69796">
    <property type="entry name" value="Thymidylate synthase-complementing protein Thy1"/>
    <property type="match status" value="1"/>
</dbReference>
<dbReference type="InterPro" id="IPR036098">
    <property type="entry name" value="Thymidylate_synthase_ThyX_sf"/>
</dbReference>
<dbReference type="Gene3D" id="3.30.1360.170">
    <property type="match status" value="1"/>
</dbReference>
<dbReference type="GO" id="GO:0050797">
    <property type="term" value="F:thymidylate synthase (FAD) activity"/>
    <property type="evidence" value="ECO:0007669"/>
    <property type="project" value="InterPro"/>
</dbReference>
<dbReference type="Pfam" id="PF02511">
    <property type="entry name" value="Thy1"/>
    <property type="match status" value="1"/>
</dbReference>
<organism evidence="1 2">
    <name type="scientific">Microcystis phage Mvi-JY20</name>
    <dbReference type="NCBI Taxonomy" id="3128146"/>
    <lineage>
        <taxon>Viruses</taxon>
        <taxon>Duplodnaviria</taxon>
        <taxon>Heunggongvirae</taxon>
        <taxon>Uroviricota</taxon>
        <taxon>Caudoviricetes</taxon>
    </lineage>
</organism>
<dbReference type="Proteomes" id="UP001459105">
    <property type="component" value="Segment"/>
</dbReference>
<dbReference type="EMBL" id="PP438412">
    <property type="protein sequence ID" value="XAI95554.1"/>
    <property type="molecule type" value="Genomic_DNA"/>
</dbReference>
<sequence>MNISNEPRITQIPIGPNRPFNATAGGIPPEVLAVTGARFSRSLQSFDDILSPYADSFDTSEGINAATRSIFAHLDYGHNSIIDMVPIAFELRGITQYAALMLWYIAPRAVGQESSTRYIDFKNQPLRPITAFDNTLDNSLWEDWASKQMQFYLDASEYVLEEYARKVEEKSYTPIIFSRDANGRLIKGDPEEENSDTLLAIWHIPVSPIEEQDPKKRLRFMRNAVFDRLRGLLPLAVTTNVYMQLPLRDWLDVMALFAASPCTELQQIASMLRRELESGPQALNDVSLLKYATPHADHEAWWYDFFNYLPSAEDSVRLDATSYRPSLITENTRHPKSRYSPAIRALSRVNVTYEVTTDVGALRDMNRHRVGTRELQIALNRNDLPEAVRDKLWAARHKPLRLNYATLDTPATWRHSTNLAHVAYIVNLRTGPGSHFAYRRIYEWLGKAVAAELRHYGSRELRDLFLAHINGH</sequence>
<dbReference type="GO" id="GO:0050660">
    <property type="term" value="F:flavin adenine dinucleotide binding"/>
    <property type="evidence" value="ECO:0007669"/>
    <property type="project" value="InterPro"/>
</dbReference>
<evidence type="ECO:0000313" key="1">
    <source>
        <dbReference type="EMBL" id="XAI95554.1"/>
    </source>
</evidence>
<dbReference type="PROSITE" id="PS51331">
    <property type="entry name" value="THYX"/>
    <property type="match status" value="1"/>
</dbReference>
<name>A0AAX4QH85_9CAUD</name>
<reference evidence="1" key="1">
    <citation type="submission" date="2024-03" db="EMBL/GenBank/DDBJ databases">
        <authorList>
            <person name="Lin W."/>
            <person name="Li D."/>
            <person name="Tong Y."/>
        </authorList>
    </citation>
    <scope>NUCLEOTIDE SEQUENCE</scope>
</reference>
<dbReference type="InterPro" id="IPR003669">
    <property type="entry name" value="Thymidylate_synthase_ThyX"/>
</dbReference>
<evidence type="ECO:0000313" key="2">
    <source>
        <dbReference type="Proteomes" id="UP001459105"/>
    </source>
</evidence>